<organism evidence="1 2">
    <name type="scientific">Algoriphagus aquaeductus</name>
    <dbReference type="NCBI Taxonomy" id="475299"/>
    <lineage>
        <taxon>Bacteria</taxon>
        <taxon>Pseudomonadati</taxon>
        <taxon>Bacteroidota</taxon>
        <taxon>Cytophagia</taxon>
        <taxon>Cytophagales</taxon>
        <taxon>Cyclobacteriaceae</taxon>
        <taxon>Algoriphagus</taxon>
    </lineage>
</organism>
<dbReference type="AlphaFoldDB" id="A0A326RJU1"/>
<accession>A0A326RJU1</accession>
<evidence type="ECO:0000313" key="1">
    <source>
        <dbReference type="EMBL" id="PZV75475.1"/>
    </source>
</evidence>
<name>A0A326RJU1_9BACT</name>
<protein>
    <submittedName>
        <fullName evidence="1">Uncharacterized protein</fullName>
    </submittedName>
</protein>
<comment type="caution">
    <text evidence="1">The sequence shown here is derived from an EMBL/GenBank/DDBJ whole genome shotgun (WGS) entry which is preliminary data.</text>
</comment>
<keyword evidence="2" id="KW-1185">Reference proteome</keyword>
<gene>
    <name evidence="1" type="ORF">CLV31_1342</name>
</gene>
<dbReference type="EMBL" id="QKTX01000034">
    <property type="protein sequence ID" value="PZV75475.1"/>
    <property type="molecule type" value="Genomic_DNA"/>
</dbReference>
<dbReference type="Proteomes" id="UP000248917">
    <property type="component" value="Unassembled WGS sequence"/>
</dbReference>
<sequence length="146" mass="16045">MIIFIAMNTKGIIITGILQILFFLIFFSSCTGKGTLGYEASKLSLEEQEKIAPVTFLEVSGTFRENLVGETVVEGKVKSTASVAKYKDLVLSVIFYTKTNTYLGSEDFVLYEFINPGSEVDFKIKTNAPNGTEQVGLEMKEASSVD</sequence>
<dbReference type="RefSeq" id="WP_111395167.1">
    <property type="nucleotide sequence ID" value="NZ_QKTX01000034.1"/>
</dbReference>
<proteinExistence type="predicted"/>
<reference evidence="1 2" key="1">
    <citation type="submission" date="2018-06" db="EMBL/GenBank/DDBJ databases">
        <title>Genomic Encyclopedia of Archaeal and Bacterial Type Strains, Phase II (KMG-II): from individual species to whole genera.</title>
        <authorList>
            <person name="Goeker M."/>
        </authorList>
    </citation>
    <scope>NUCLEOTIDE SEQUENCE [LARGE SCALE GENOMIC DNA]</scope>
    <source>
        <strain evidence="1 2">T4</strain>
    </source>
</reference>
<evidence type="ECO:0000313" key="2">
    <source>
        <dbReference type="Proteomes" id="UP000248917"/>
    </source>
</evidence>